<gene>
    <name evidence="3" type="ORF">V5O48_017667</name>
</gene>
<dbReference type="PANTHER" id="PTHR47966:SF57">
    <property type="entry name" value="PEPTIDASE A1 DOMAIN-CONTAINING PROTEIN"/>
    <property type="match status" value="1"/>
</dbReference>
<dbReference type="SUPFAM" id="SSF50630">
    <property type="entry name" value="Acid proteases"/>
    <property type="match status" value="1"/>
</dbReference>
<evidence type="ECO:0000313" key="4">
    <source>
        <dbReference type="Proteomes" id="UP001465976"/>
    </source>
</evidence>
<evidence type="ECO:0000313" key="3">
    <source>
        <dbReference type="EMBL" id="KAL0564381.1"/>
    </source>
</evidence>
<dbReference type="Pfam" id="PF00026">
    <property type="entry name" value="Asp"/>
    <property type="match status" value="1"/>
</dbReference>
<dbReference type="PANTHER" id="PTHR47966">
    <property type="entry name" value="BETA-SITE APP-CLEAVING ENZYME, ISOFORM A-RELATED"/>
    <property type="match status" value="1"/>
</dbReference>
<dbReference type="InterPro" id="IPR021109">
    <property type="entry name" value="Peptidase_aspartic_dom_sf"/>
</dbReference>
<dbReference type="PROSITE" id="PS51767">
    <property type="entry name" value="PEPTIDASE_A1"/>
    <property type="match status" value="1"/>
</dbReference>
<sequence>MAGFSVQNQVFAICNNVSSGLLDEPVSSLLPTSGLLGLAFETIASSGATPFWEALVSGGAWDSPLMAFQLTRYGNVTKAKDSEPGGSFTMGSVNSTLYTGEIDYNDIPGGKGTYWIQEMTSLTVQGNSISLTSGSDSYAAIDTGTTLIGGPPSVVDAIYQQIPNSRLGTGDYDGYYLYPCSTTVAVTVAFGGRNWTISDADFRVTSVGGQMCLGAFFGLETGTSMPAWIVGDAFLKNVYSVFRYNPPSVGFAELSAYSLSMNGVINAVVPTPTIGSVAAGVSATSFVNANSAGRSHSSPGGHATMIFSMIATSMVTGLFLL</sequence>
<dbReference type="CDD" id="cd05471">
    <property type="entry name" value="pepsin_like"/>
    <property type="match status" value="1"/>
</dbReference>
<dbReference type="Proteomes" id="UP001465976">
    <property type="component" value="Unassembled WGS sequence"/>
</dbReference>
<name>A0ABR3ENE2_9AGAR</name>
<dbReference type="InterPro" id="IPR033121">
    <property type="entry name" value="PEPTIDASE_A1"/>
</dbReference>
<protein>
    <recommendedName>
        <fullName evidence="2">Peptidase A1 domain-containing protein</fullName>
    </recommendedName>
</protein>
<reference evidence="3 4" key="1">
    <citation type="submission" date="2024-02" db="EMBL/GenBank/DDBJ databases">
        <title>A draft genome for the cacao thread blight pathogen Marasmius crinis-equi.</title>
        <authorList>
            <person name="Cohen S.P."/>
            <person name="Baruah I.K."/>
            <person name="Amoako-Attah I."/>
            <person name="Bukari Y."/>
            <person name="Meinhardt L.W."/>
            <person name="Bailey B.A."/>
        </authorList>
    </citation>
    <scope>NUCLEOTIDE SEQUENCE [LARGE SCALE GENOMIC DNA]</scope>
    <source>
        <strain evidence="3 4">GH-76</strain>
    </source>
</reference>
<organism evidence="3 4">
    <name type="scientific">Marasmius crinis-equi</name>
    <dbReference type="NCBI Taxonomy" id="585013"/>
    <lineage>
        <taxon>Eukaryota</taxon>
        <taxon>Fungi</taxon>
        <taxon>Dikarya</taxon>
        <taxon>Basidiomycota</taxon>
        <taxon>Agaricomycotina</taxon>
        <taxon>Agaricomycetes</taxon>
        <taxon>Agaricomycetidae</taxon>
        <taxon>Agaricales</taxon>
        <taxon>Marasmiineae</taxon>
        <taxon>Marasmiaceae</taxon>
        <taxon>Marasmius</taxon>
    </lineage>
</organism>
<dbReference type="EMBL" id="JBAHYK010002814">
    <property type="protein sequence ID" value="KAL0564381.1"/>
    <property type="molecule type" value="Genomic_DNA"/>
</dbReference>
<accession>A0ABR3ENE2</accession>
<evidence type="ECO:0000259" key="2">
    <source>
        <dbReference type="PROSITE" id="PS51767"/>
    </source>
</evidence>
<dbReference type="InterPro" id="IPR001461">
    <property type="entry name" value="Aspartic_peptidase_A1"/>
</dbReference>
<dbReference type="InterPro" id="IPR034164">
    <property type="entry name" value="Pepsin-like_dom"/>
</dbReference>
<comment type="caution">
    <text evidence="3">The sequence shown here is derived from an EMBL/GenBank/DDBJ whole genome shotgun (WGS) entry which is preliminary data.</text>
</comment>
<keyword evidence="4" id="KW-1185">Reference proteome</keyword>
<evidence type="ECO:0000256" key="1">
    <source>
        <dbReference type="ARBA" id="ARBA00007447"/>
    </source>
</evidence>
<proteinExistence type="inferred from homology"/>
<dbReference type="Gene3D" id="2.40.70.10">
    <property type="entry name" value="Acid Proteases"/>
    <property type="match status" value="1"/>
</dbReference>
<feature type="domain" description="Peptidase A1" evidence="2">
    <location>
        <begin position="1"/>
        <end position="252"/>
    </location>
</feature>
<comment type="similarity">
    <text evidence="1">Belongs to the peptidase A1 family.</text>
</comment>